<organism evidence="16 17">
    <name type="scientific">Ptilorrhoa leucosticta</name>
    <dbReference type="NCBI Taxonomy" id="449384"/>
    <lineage>
        <taxon>Eukaryota</taxon>
        <taxon>Metazoa</taxon>
        <taxon>Chordata</taxon>
        <taxon>Craniata</taxon>
        <taxon>Vertebrata</taxon>
        <taxon>Euteleostomi</taxon>
        <taxon>Archelosauria</taxon>
        <taxon>Archosauria</taxon>
        <taxon>Dinosauria</taxon>
        <taxon>Saurischia</taxon>
        <taxon>Theropoda</taxon>
        <taxon>Coelurosauria</taxon>
        <taxon>Aves</taxon>
        <taxon>Neognathae</taxon>
        <taxon>Neoaves</taxon>
        <taxon>Telluraves</taxon>
        <taxon>Australaves</taxon>
        <taxon>Passeriformes</taxon>
        <taxon>Corvoidea</taxon>
        <taxon>Cinclosomatidae</taxon>
        <taxon>Ptilorrhoa</taxon>
    </lineage>
</organism>
<dbReference type="GO" id="GO:0020037">
    <property type="term" value="F:heme binding"/>
    <property type="evidence" value="ECO:0007669"/>
    <property type="project" value="InterPro"/>
</dbReference>
<dbReference type="InterPro" id="IPR036396">
    <property type="entry name" value="Cyt_P450_sf"/>
</dbReference>
<evidence type="ECO:0000256" key="9">
    <source>
        <dbReference type="ARBA" id="ARBA00022848"/>
    </source>
</evidence>
<dbReference type="Pfam" id="PF00067">
    <property type="entry name" value="p450"/>
    <property type="match status" value="1"/>
</dbReference>
<dbReference type="Gene3D" id="1.10.630.10">
    <property type="entry name" value="Cytochrome P450"/>
    <property type="match status" value="1"/>
</dbReference>
<feature type="non-terminal residue" evidence="16">
    <location>
        <position position="485"/>
    </location>
</feature>
<dbReference type="GO" id="GO:0050649">
    <property type="term" value="F:testosterone 6-beta-hydroxylase activity"/>
    <property type="evidence" value="ECO:0007669"/>
    <property type="project" value="TreeGrafter"/>
</dbReference>
<dbReference type="SUPFAM" id="SSF48264">
    <property type="entry name" value="Cytochrome P450"/>
    <property type="match status" value="1"/>
</dbReference>
<evidence type="ECO:0000313" key="17">
    <source>
        <dbReference type="Proteomes" id="UP000547721"/>
    </source>
</evidence>
<feature type="non-terminal residue" evidence="16">
    <location>
        <position position="1"/>
    </location>
</feature>
<dbReference type="GO" id="GO:0005506">
    <property type="term" value="F:iron ion binding"/>
    <property type="evidence" value="ECO:0007669"/>
    <property type="project" value="InterPro"/>
</dbReference>
<protein>
    <recommendedName>
        <fullName evidence="5">unspecific monooxygenase</fullName>
        <ecNumber evidence="5">1.14.14.1</ecNumber>
    </recommendedName>
</protein>
<dbReference type="PRINTS" id="PR00385">
    <property type="entry name" value="P450"/>
</dbReference>
<sequence length="485" mass="55149">YGTWPFGVFEKLGIPGPRPLPFFGTCLEYRKGFLNFDNECFKKYGKIWGIYDGRQPTLAVTDPQIIKSVLVKDCYTTFTNRRHTDLGGILVNAISLAEDEHWKRLRTMLSPTFTSGKLKEMFPIMKHYGEVLVKNVQKQVKAGSSIAVKDIFGSYSMDVVTSTSFGVNIDSMNNPKDPFVREMKKLVRFDFFDPLFIVSFVLPSLTPLLAKVGVSFFPKDAVNFFMKSIAKIKQEREKEAHKGRVDFLQLMIESQRSDSQGNSEANHSYKALTDIEVLAQAFIFLFAGYEPTSNSLGYLAYELARHPDVQQKLLQEIDTVLPNKAPLTYEAIMKLEYVDMTLNETLRMYPLGGRIERTCKRDVEINGVTIPKGVVVAIPTYILHHNPEYWPNPEEFRPERFSKENKESLDPYTYLPFGAGPRNCIGMRFALLSLKVAITSLLQHFTFQTCEETQIPMKLSSVGLLTPEKPIILKLVPRTSTEPAK</sequence>
<evidence type="ECO:0000256" key="13">
    <source>
        <dbReference type="ARBA" id="ARBA00023136"/>
    </source>
</evidence>
<keyword evidence="17" id="KW-1185">Reference proteome</keyword>
<dbReference type="EMBL" id="VWYY01000471">
    <property type="protein sequence ID" value="NXE38365.1"/>
    <property type="molecule type" value="Genomic_DNA"/>
</dbReference>
<evidence type="ECO:0000313" key="16">
    <source>
        <dbReference type="EMBL" id="NXE38365.1"/>
    </source>
</evidence>
<keyword evidence="11 14" id="KW-0408">Iron</keyword>
<dbReference type="PANTHER" id="PTHR24302:SF38">
    <property type="entry name" value="CYTOCHROME P450 3A5"/>
    <property type="match status" value="1"/>
</dbReference>
<evidence type="ECO:0000256" key="12">
    <source>
        <dbReference type="ARBA" id="ARBA00023033"/>
    </source>
</evidence>
<keyword evidence="8" id="KW-0256">Endoplasmic reticulum</keyword>
<dbReference type="InterPro" id="IPR008072">
    <property type="entry name" value="Cyt_P450_E_CYP3A"/>
</dbReference>
<gene>
    <name evidence="16" type="primary">Cyp3a21</name>
    <name evidence="16" type="ORF">PTILEU_R09770</name>
</gene>
<dbReference type="GO" id="GO:0005789">
    <property type="term" value="C:endoplasmic reticulum membrane"/>
    <property type="evidence" value="ECO:0007669"/>
    <property type="project" value="UniProtKB-SubCell"/>
</dbReference>
<comment type="subcellular location">
    <subcellularLocation>
        <location evidence="3">Endoplasmic reticulum membrane</location>
        <topology evidence="3">Peripheral membrane protein</topology>
    </subcellularLocation>
    <subcellularLocation>
        <location evidence="2">Microsome membrane</location>
        <topology evidence="2">Peripheral membrane protein</topology>
    </subcellularLocation>
</comment>
<keyword evidence="10 15" id="KW-0560">Oxidoreductase</keyword>
<evidence type="ECO:0000256" key="4">
    <source>
        <dbReference type="ARBA" id="ARBA00010617"/>
    </source>
</evidence>
<evidence type="ECO:0000256" key="2">
    <source>
        <dbReference type="ARBA" id="ARBA00004174"/>
    </source>
</evidence>
<dbReference type="PRINTS" id="PR00463">
    <property type="entry name" value="EP450I"/>
</dbReference>
<comment type="similarity">
    <text evidence="4 15">Belongs to the cytochrome P450 family.</text>
</comment>
<keyword evidence="9" id="KW-0492">Microsome</keyword>
<evidence type="ECO:0000256" key="3">
    <source>
        <dbReference type="ARBA" id="ARBA00004406"/>
    </source>
</evidence>
<evidence type="ECO:0000256" key="6">
    <source>
        <dbReference type="ARBA" id="ARBA00022617"/>
    </source>
</evidence>
<evidence type="ECO:0000256" key="1">
    <source>
        <dbReference type="ARBA" id="ARBA00001971"/>
    </source>
</evidence>
<dbReference type="GO" id="GO:0016712">
    <property type="term" value="F:oxidoreductase activity, acting on paired donors, with incorporation or reduction of molecular oxygen, reduced flavin or flavoprotein as one donor, and incorporation of one atom of oxygen"/>
    <property type="evidence" value="ECO:0007669"/>
    <property type="project" value="UniProtKB-EC"/>
</dbReference>
<keyword evidence="12 15" id="KW-0503">Monooxygenase</keyword>
<comment type="cofactor">
    <cofactor evidence="1 14">
        <name>heme</name>
        <dbReference type="ChEBI" id="CHEBI:30413"/>
    </cofactor>
</comment>
<proteinExistence type="inferred from homology"/>
<name>A0A7K8MEZ3_9CORV</name>
<dbReference type="PROSITE" id="PS00086">
    <property type="entry name" value="CYTOCHROME_P450"/>
    <property type="match status" value="1"/>
</dbReference>
<evidence type="ECO:0000256" key="7">
    <source>
        <dbReference type="ARBA" id="ARBA00022723"/>
    </source>
</evidence>
<accession>A0A7K8MEZ3</accession>
<dbReference type="InterPro" id="IPR001128">
    <property type="entry name" value="Cyt_P450"/>
</dbReference>
<keyword evidence="13" id="KW-0472">Membrane</keyword>
<keyword evidence="7 14" id="KW-0479">Metal-binding</keyword>
<dbReference type="EC" id="1.14.14.1" evidence="5"/>
<keyword evidence="6 14" id="KW-0349">Heme</keyword>
<evidence type="ECO:0000256" key="10">
    <source>
        <dbReference type="ARBA" id="ARBA00023002"/>
    </source>
</evidence>
<evidence type="ECO:0000256" key="15">
    <source>
        <dbReference type="RuleBase" id="RU000461"/>
    </source>
</evidence>
<feature type="binding site" description="axial binding residue" evidence="14">
    <location>
        <position position="424"/>
    </location>
    <ligand>
        <name>heme</name>
        <dbReference type="ChEBI" id="CHEBI:30413"/>
    </ligand>
    <ligandPart>
        <name>Fe</name>
        <dbReference type="ChEBI" id="CHEBI:18248"/>
    </ligandPart>
</feature>
<dbReference type="GO" id="GO:0008202">
    <property type="term" value="P:steroid metabolic process"/>
    <property type="evidence" value="ECO:0007669"/>
    <property type="project" value="TreeGrafter"/>
</dbReference>
<evidence type="ECO:0000256" key="5">
    <source>
        <dbReference type="ARBA" id="ARBA00012109"/>
    </source>
</evidence>
<dbReference type="InterPro" id="IPR050705">
    <property type="entry name" value="Cytochrome_P450_3A"/>
</dbReference>
<dbReference type="FunFam" id="1.10.630.10:FF:000003">
    <property type="entry name" value="cytochrome P450 3A12-like isoform X2"/>
    <property type="match status" value="1"/>
</dbReference>
<evidence type="ECO:0000256" key="8">
    <source>
        <dbReference type="ARBA" id="ARBA00022824"/>
    </source>
</evidence>
<dbReference type="GO" id="GO:0070989">
    <property type="term" value="P:oxidative demethylation"/>
    <property type="evidence" value="ECO:0007669"/>
    <property type="project" value="TreeGrafter"/>
</dbReference>
<evidence type="ECO:0000256" key="14">
    <source>
        <dbReference type="PIRSR" id="PIRSR602401-1"/>
    </source>
</evidence>
<reference evidence="16 17" key="1">
    <citation type="submission" date="2019-09" db="EMBL/GenBank/DDBJ databases">
        <title>Bird 10,000 Genomes (B10K) Project - Family phase.</title>
        <authorList>
            <person name="Zhang G."/>
        </authorList>
    </citation>
    <scope>NUCLEOTIDE SEQUENCE [LARGE SCALE GENOMIC DNA]</scope>
    <source>
        <strain evidence="16">B10K-CU-031-17</strain>
        <tissue evidence="16">Muscle</tissue>
    </source>
</reference>
<dbReference type="Proteomes" id="UP000547721">
    <property type="component" value="Unassembled WGS sequence"/>
</dbReference>
<dbReference type="PANTHER" id="PTHR24302">
    <property type="entry name" value="CYTOCHROME P450 FAMILY 3"/>
    <property type="match status" value="1"/>
</dbReference>
<dbReference type="CDD" id="cd20650">
    <property type="entry name" value="CYP3A"/>
    <property type="match status" value="1"/>
</dbReference>
<dbReference type="InterPro" id="IPR017972">
    <property type="entry name" value="Cyt_P450_CS"/>
</dbReference>
<dbReference type="AlphaFoldDB" id="A0A7K8MEZ3"/>
<evidence type="ECO:0000256" key="11">
    <source>
        <dbReference type="ARBA" id="ARBA00023004"/>
    </source>
</evidence>
<comment type="caution">
    <text evidence="16">The sequence shown here is derived from an EMBL/GenBank/DDBJ whole genome shotgun (WGS) entry which is preliminary data.</text>
</comment>
<dbReference type="InterPro" id="IPR002401">
    <property type="entry name" value="Cyt_P450_E_grp-I"/>
</dbReference>